<gene>
    <name evidence="2" type="ORF">C2134_17265</name>
</gene>
<protein>
    <submittedName>
        <fullName evidence="2">Uncharacterized protein</fullName>
    </submittedName>
</protein>
<feature type="compositionally biased region" description="Basic and acidic residues" evidence="1">
    <location>
        <begin position="50"/>
        <end position="62"/>
    </location>
</feature>
<organism evidence="2 3">
    <name type="scientific">Chromobacterium sinusclupearum</name>
    <dbReference type="NCBI Taxonomy" id="2077146"/>
    <lineage>
        <taxon>Bacteria</taxon>
        <taxon>Pseudomonadati</taxon>
        <taxon>Pseudomonadota</taxon>
        <taxon>Betaproteobacteria</taxon>
        <taxon>Neisseriales</taxon>
        <taxon>Chromobacteriaceae</taxon>
        <taxon>Chromobacterium</taxon>
    </lineage>
</organism>
<proteinExistence type="predicted"/>
<evidence type="ECO:0000313" key="3">
    <source>
        <dbReference type="Proteomes" id="UP000236416"/>
    </source>
</evidence>
<reference evidence="2 3" key="1">
    <citation type="submission" date="2018-01" db="EMBL/GenBank/DDBJ databases">
        <title>Genomic Sequence of Chromobacterium MWU13-2610 from wild cranberry bogs within the Cape Cod National Seashore.</title>
        <authorList>
            <person name="O'Hara-Hanley K."/>
            <person name="Soby S."/>
            <person name="Harrison A."/>
        </authorList>
    </citation>
    <scope>NUCLEOTIDE SEQUENCE [LARGE SCALE GENOMIC DNA]</scope>
    <source>
        <strain evidence="2 3">MWU13-2610</strain>
    </source>
</reference>
<sequence>MLAPPIIHRIAGRVPAGTDVLHQPAPIFQQFHAQGLGVHPCPHAKRQGLHRGDRAAKHKPPD</sequence>
<evidence type="ECO:0000313" key="2">
    <source>
        <dbReference type="EMBL" id="POA97575.1"/>
    </source>
</evidence>
<accession>A0A2K4MLD1</accession>
<name>A0A2K4MLD1_9NEIS</name>
<dbReference type="Proteomes" id="UP000236416">
    <property type="component" value="Unassembled WGS sequence"/>
</dbReference>
<dbReference type="AlphaFoldDB" id="A0A2K4MLD1"/>
<dbReference type="EMBL" id="PPTF01000073">
    <property type="protein sequence ID" value="POA97575.1"/>
    <property type="molecule type" value="Genomic_DNA"/>
</dbReference>
<evidence type="ECO:0000256" key="1">
    <source>
        <dbReference type="SAM" id="MobiDB-lite"/>
    </source>
</evidence>
<feature type="region of interest" description="Disordered" evidence="1">
    <location>
        <begin position="40"/>
        <end position="62"/>
    </location>
</feature>
<comment type="caution">
    <text evidence="2">The sequence shown here is derived from an EMBL/GenBank/DDBJ whole genome shotgun (WGS) entry which is preliminary data.</text>
</comment>
<keyword evidence="3" id="KW-1185">Reference proteome</keyword>